<dbReference type="SUPFAM" id="SSF48403">
    <property type="entry name" value="Ankyrin repeat"/>
    <property type="match status" value="1"/>
</dbReference>
<dbReference type="EMBL" id="GBEZ01022545">
    <property type="protein sequence ID" value="JAC64300.1"/>
    <property type="molecule type" value="Transcribed_RNA"/>
</dbReference>
<dbReference type="PANTHER" id="PTHR24171">
    <property type="entry name" value="ANKYRIN REPEAT DOMAIN-CONTAINING PROTEIN 39-RELATED"/>
    <property type="match status" value="1"/>
</dbReference>
<proteinExistence type="predicted"/>
<gene>
    <name evidence="4" type="ORF">TSPGSL018_18621</name>
</gene>
<evidence type="ECO:0000256" key="2">
    <source>
        <dbReference type="ARBA" id="ARBA00023043"/>
    </source>
</evidence>
<accession>A0A061R0R8</accession>
<evidence type="ECO:0000256" key="3">
    <source>
        <dbReference type="PROSITE-ProRule" id="PRU00023"/>
    </source>
</evidence>
<dbReference type="SMART" id="SM00248">
    <property type="entry name" value="ANK"/>
    <property type="match status" value="3"/>
</dbReference>
<keyword evidence="1" id="KW-0677">Repeat</keyword>
<organism evidence="4">
    <name type="scientific">Tetraselmis sp. GSL018</name>
    <dbReference type="NCBI Taxonomy" id="582737"/>
    <lineage>
        <taxon>Eukaryota</taxon>
        <taxon>Viridiplantae</taxon>
        <taxon>Chlorophyta</taxon>
        <taxon>core chlorophytes</taxon>
        <taxon>Chlorodendrophyceae</taxon>
        <taxon>Chlorodendrales</taxon>
        <taxon>Chlorodendraceae</taxon>
        <taxon>Tetraselmis</taxon>
    </lineage>
</organism>
<dbReference type="InterPro" id="IPR002110">
    <property type="entry name" value="Ankyrin_rpt"/>
</dbReference>
<keyword evidence="2 3" id="KW-0040">ANK repeat</keyword>
<dbReference type="Pfam" id="PF00023">
    <property type="entry name" value="Ank"/>
    <property type="match status" value="1"/>
</dbReference>
<dbReference type="AlphaFoldDB" id="A0A061R0R8"/>
<evidence type="ECO:0000256" key="1">
    <source>
        <dbReference type="ARBA" id="ARBA00022737"/>
    </source>
</evidence>
<dbReference type="PROSITE" id="PS50088">
    <property type="entry name" value="ANK_REPEAT"/>
    <property type="match status" value="2"/>
</dbReference>
<dbReference type="PROSITE" id="PS50297">
    <property type="entry name" value="ANK_REP_REGION"/>
    <property type="match status" value="2"/>
</dbReference>
<sequence>MPPPKKNPTIELFEAVEEQAAEKVVRALNHGGDPNGVDEEERRFGITPVHVACQGAKTDILRLLVTYGGKVDTYTEYRRTPLSYAIQKNNRNMVKLLHDGCKVDINQTFIKGEECTPLILAAKLGHVEICKLLLKWGADLDAKDMHGKTAADYAKENKFDRLLAMLEEVAEKLKGQE</sequence>
<dbReference type="Pfam" id="PF12796">
    <property type="entry name" value="Ank_2"/>
    <property type="match status" value="1"/>
</dbReference>
<protein>
    <submittedName>
        <fullName evidence="4">Cd4-specific ankyrin repeat protein</fullName>
    </submittedName>
</protein>
<evidence type="ECO:0000313" key="4">
    <source>
        <dbReference type="EMBL" id="JAC64300.1"/>
    </source>
</evidence>
<name>A0A061R0R8_9CHLO</name>
<reference evidence="4" key="1">
    <citation type="submission" date="2014-05" db="EMBL/GenBank/DDBJ databases">
        <title>The transcriptome of the halophilic microalga Tetraselmis sp. GSL018 isolated from the Great Salt Lake, Utah.</title>
        <authorList>
            <person name="Jinkerson R.E."/>
            <person name="D'Adamo S."/>
            <person name="Posewitz M.C."/>
        </authorList>
    </citation>
    <scope>NUCLEOTIDE SEQUENCE</scope>
    <source>
        <strain evidence="4">GSL018</strain>
    </source>
</reference>
<feature type="repeat" description="ANK" evidence="3">
    <location>
        <begin position="113"/>
        <end position="145"/>
    </location>
</feature>
<dbReference type="Gene3D" id="1.25.40.20">
    <property type="entry name" value="Ankyrin repeat-containing domain"/>
    <property type="match status" value="1"/>
</dbReference>
<dbReference type="InterPro" id="IPR036770">
    <property type="entry name" value="Ankyrin_rpt-contain_sf"/>
</dbReference>
<dbReference type="PRINTS" id="PR01415">
    <property type="entry name" value="ANKYRIN"/>
</dbReference>
<feature type="repeat" description="ANK" evidence="3">
    <location>
        <begin position="44"/>
        <end position="76"/>
    </location>
</feature>